<comment type="caution">
    <text evidence="2">The sequence shown here is derived from an EMBL/GenBank/DDBJ whole genome shotgun (WGS) entry which is preliminary data.</text>
</comment>
<proteinExistence type="predicted"/>
<dbReference type="AlphaFoldDB" id="A0A6G0M6W1"/>
<evidence type="ECO:0000313" key="3">
    <source>
        <dbReference type="Proteomes" id="UP000476176"/>
    </source>
</evidence>
<feature type="compositionally biased region" description="Low complexity" evidence="1">
    <location>
        <begin position="25"/>
        <end position="63"/>
    </location>
</feature>
<gene>
    <name evidence="2" type="ORF">PF004_g32524</name>
</gene>
<accession>A0A6G0M6W1</accession>
<dbReference type="Proteomes" id="UP000476176">
    <property type="component" value="Unassembled WGS sequence"/>
</dbReference>
<sequence>VCHLNFQTNQTSMDIRLLLHEDSSSSIGVSSNTTSTTRSASSSCSSANSSSDDSRAEASSTSAKQGAERMCGNCGCLKLCRLYLYMKDGNMRGVVPACIRVGLLQLWPESKRGHPSKPCTPRPVLAGVQENEL</sequence>
<feature type="region of interest" description="Disordered" evidence="1">
    <location>
        <begin position="111"/>
        <end position="133"/>
    </location>
</feature>
<organism evidence="2 3">
    <name type="scientific">Phytophthora fragariae</name>
    <dbReference type="NCBI Taxonomy" id="53985"/>
    <lineage>
        <taxon>Eukaryota</taxon>
        <taxon>Sar</taxon>
        <taxon>Stramenopiles</taxon>
        <taxon>Oomycota</taxon>
        <taxon>Peronosporomycetes</taxon>
        <taxon>Peronosporales</taxon>
        <taxon>Peronosporaceae</taxon>
        <taxon>Phytophthora</taxon>
    </lineage>
</organism>
<name>A0A6G0M6W1_9STRA</name>
<evidence type="ECO:0000313" key="2">
    <source>
        <dbReference type="EMBL" id="KAE9156637.1"/>
    </source>
</evidence>
<dbReference type="EMBL" id="QXGC01010557">
    <property type="protein sequence ID" value="KAE9156637.1"/>
    <property type="molecule type" value="Genomic_DNA"/>
</dbReference>
<feature type="non-terminal residue" evidence="2">
    <location>
        <position position="1"/>
    </location>
</feature>
<protein>
    <submittedName>
        <fullName evidence="2">Uncharacterized protein</fullName>
    </submittedName>
</protein>
<evidence type="ECO:0000256" key="1">
    <source>
        <dbReference type="SAM" id="MobiDB-lite"/>
    </source>
</evidence>
<reference evidence="2 3" key="1">
    <citation type="submission" date="2018-09" db="EMBL/GenBank/DDBJ databases">
        <title>Genomic investigation of the strawberry pathogen Phytophthora fragariae indicates pathogenicity is determined by transcriptional variation in three key races.</title>
        <authorList>
            <person name="Adams T.M."/>
            <person name="Armitage A.D."/>
            <person name="Sobczyk M.K."/>
            <person name="Bates H.J."/>
            <person name="Dunwell J.M."/>
            <person name="Nellist C.F."/>
            <person name="Harrison R.J."/>
        </authorList>
    </citation>
    <scope>NUCLEOTIDE SEQUENCE [LARGE SCALE GENOMIC DNA]</scope>
    <source>
        <strain evidence="2 3">BC-23</strain>
    </source>
</reference>
<feature type="region of interest" description="Disordered" evidence="1">
    <location>
        <begin position="25"/>
        <end position="69"/>
    </location>
</feature>